<feature type="non-terminal residue" evidence="2">
    <location>
        <position position="73"/>
    </location>
</feature>
<keyword evidence="3" id="KW-1185">Reference proteome</keyword>
<feature type="region of interest" description="Disordered" evidence="1">
    <location>
        <begin position="52"/>
        <end position="73"/>
    </location>
</feature>
<evidence type="ECO:0000256" key="1">
    <source>
        <dbReference type="SAM" id="MobiDB-lite"/>
    </source>
</evidence>
<protein>
    <submittedName>
        <fullName evidence="2">Uncharacterized protein</fullName>
    </submittedName>
</protein>
<feature type="non-terminal residue" evidence="2">
    <location>
        <position position="1"/>
    </location>
</feature>
<sequence length="73" mass="7646">NTEAWHAATGSGILKPALATEAIHAVGSKAATGCRASESYSQMGTSEDCVRYRRTGGSSFPGTSGILTRWKRS</sequence>
<evidence type="ECO:0000313" key="3">
    <source>
        <dbReference type="Proteomes" id="UP001295444"/>
    </source>
</evidence>
<gene>
    <name evidence="2" type="ORF">PECUL_23A007221</name>
</gene>
<proteinExistence type="predicted"/>
<feature type="compositionally biased region" description="Polar residues" evidence="1">
    <location>
        <begin position="56"/>
        <end position="66"/>
    </location>
</feature>
<dbReference type="Proteomes" id="UP001295444">
    <property type="component" value="Chromosome 01"/>
</dbReference>
<accession>A0AAD1R450</accession>
<reference evidence="2" key="1">
    <citation type="submission" date="2022-03" db="EMBL/GenBank/DDBJ databases">
        <authorList>
            <person name="Alioto T."/>
            <person name="Alioto T."/>
            <person name="Gomez Garrido J."/>
        </authorList>
    </citation>
    <scope>NUCLEOTIDE SEQUENCE</scope>
</reference>
<dbReference type="EMBL" id="OW240912">
    <property type="protein sequence ID" value="CAH2223562.1"/>
    <property type="molecule type" value="Genomic_DNA"/>
</dbReference>
<name>A0AAD1R450_PELCU</name>
<dbReference type="AlphaFoldDB" id="A0AAD1R450"/>
<organism evidence="2 3">
    <name type="scientific">Pelobates cultripes</name>
    <name type="common">Western spadefoot toad</name>
    <dbReference type="NCBI Taxonomy" id="61616"/>
    <lineage>
        <taxon>Eukaryota</taxon>
        <taxon>Metazoa</taxon>
        <taxon>Chordata</taxon>
        <taxon>Craniata</taxon>
        <taxon>Vertebrata</taxon>
        <taxon>Euteleostomi</taxon>
        <taxon>Amphibia</taxon>
        <taxon>Batrachia</taxon>
        <taxon>Anura</taxon>
        <taxon>Pelobatoidea</taxon>
        <taxon>Pelobatidae</taxon>
        <taxon>Pelobates</taxon>
    </lineage>
</organism>
<evidence type="ECO:0000313" key="2">
    <source>
        <dbReference type="EMBL" id="CAH2223562.1"/>
    </source>
</evidence>